<dbReference type="GO" id="GO:0001664">
    <property type="term" value="F:G protein-coupled receptor binding"/>
    <property type="evidence" value="ECO:0007669"/>
    <property type="project" value="TreeGrafter"/>
</dbReference>
<keyword evidence="6" id="KW-1185">Reference proteome</keyword>
<dbReference type="GO" id="GO:0007188">
    <property type="term" value="P:adenylate cyclase-modulating G protein-coupled receptor signaling pathway"/>
    <property type="evidence" value="ECO:0007669"/>
    <property type="project" value="TreeGrafter"/>
</dbReference>
<proteinExistence type="predicted"/>
<dbReference type="SMART" id="SM00275">
    <property type="entry name" value="G_alpha"/>
    <property type="match status" value="1"/>
</dbReference>
<dbReference type="PANTHER" id="PTHR10218:SF222">
    <property type="entry name" value="EXTRA-LARGE GUANINE NUCLEOTIDE-BINDING PROTEIN 1"/>
    <property type="match status" value="1"/>
</dbReference>
<keyword evidence="4" id="KW-0460">Magnesium</keyword>
<dbReference type="GO" id="GO:0031683">
    <property type="term" value="F:G-protein beta/gamma-subunit complex binding"/>
    <property type="evidence" value="ECO:0007669"/>
    <property type="project" value="InterPro"/>
</dbReference>
<dbReference type="InterPro" id="IPR027417">
    <property type="entry name" value="P-loop_NTPase"/>
</dbReference>
<accession>A0A5A7PE75</accession>
<name>A0A5A7PE75_STRAF</name>
<feature type="non-terminal residue" evidence="5">
    <location>
        <position position="566"/>
    </location>
</feature>
<dbReference type="Proteomes" id="UP000325081">
    <property type="component" value="Unassembled WGS sequence"/>
</dbReference>
<evidence type="ECO:0000313" key="5">
    <source>
        <dbReference type="EMBL" id="GER30826.1"/>
    </source>
</evidence>
<dbReference type="InterPro" id="IPR011025">
    <property type="entry name" value="GproteinA_insert"/>
</dbReference>
<dbReference type="GO" id="GO:0005525">
    <property type="term" value="F:GTP binding"/>
    <property type="evidence" value="ECO:0007669"/>
    <property type="project" value="UniProtKB-KW"/>
</dbReference>
<dbReference type="OrthoDB" id="5817230at2759"/>
<dbReference type="SUPFAM" id="SSF47895">
    <property type="entry name" value="Transducin (alpha subunit), insertion domain"/>
    <property type="match status" value="1"/>
</dbReference>
<dbReference type="Pfam" id="PF00503">
    <property type="entry name" value="G-alpha"/>
    <property type="match status" value="1"/>
</dbReference>
<dbReference type="Gene3D" id="1.10.400.10">
    <property type="entry name" value="GI Alpha 1, domain 2-like"/>
    <property type="match status" value="1"/>
</dbReference>
<evidence type="ECO:0000256" key="1">
    <source>
        <dbReference type="ARBA" id="ARBA00022741"/>
    </source>
</evidence>
<dbReference type="GO" id="GO:0005737">
    <property type="term" value="C:cytoplasm"/>
    <property type="evidence" value="ECO:0007669"/>
    <property type="project" value="TreeGrafter"/>
</dbReference>
<dbReference type="EMBL" id="BKCP01004405">
    <property type="protein sequence ID" value="GER30826.1"/>
    <property type="molecule type" value="Genomic_DNA"/>
</dbReference>
<dbReference type="InterPro" id="IPR001019">
    <property type="entry name" value="Gprotein_alpha_su"/>
</dbReference>
<dbReference type="GO" id="GO:0005834">
    <property type="term" value="C:heterotrimeric G-protein complex"/>
    <property type="evidence" value="ECO:0007669"/>
    <property type="project" value="TreeGrafter"/>
</dbReference>
<keyword evidence="2" id="KW-0342">GTP-binding</keyword>
<dbReference type="PANTHER" id="PTHR10218">
    <property type="entry name" value="GTP-BINDING PROTEIN ALPHA SUBUNIT"/>
    <property type="match status" value="1"/>
</dbReference>
<keyword evidence="4" id="KW-0479">Metal-binding</keyword>
<dbReference type="Gene3D" id="3.40.50.300">
    <property type="entry name" value="P-loop containing nucleotide triphosphate hydrolases"/>
    <property type="match status" value="1"/>
</dbReference>
<evidence type="ECO:0000256" key="3">
    <source>
        <dbReference type="ARBA" id="ARBA00023224"/>
    </source>
</evidence>
<dbReference type="AlphaFoldDB" id="A0A5A7PE75"/>
<sequence>MTQIYDNWERLVAATLKRDQIWQLCHAHSREPSVASSYSSEFSSLPSPLVTFPHGAFHEEIFVNGERLSPAELLILRSCRRPPKKLKSGHYWYDKHSGFWGKQGKMPSQIISPHLIVGGALSERASEGNTDVYVNGREITKMERRLWEVAGGQCSRDTHIWLYEDGLYQYEAHTKCKSFWDTAHFAFQTGMKLLCYLISYPFPHKPHYVSGEQSMPDRMEQNEHRHLLLIGVNGSGTNTIFNQAKVLYKDELVLEDELEHTKLLIQRNTCHYIYLLLVAREKFLEEDLNELRKHQSSNESLFTGLLASENASAVPPIYKNSLQQCAYYILKPNYKPSDTDILYAEAPSFVTSLNFSFPLPLVLPRYELTRLSIHEYGDDCKWIERFAGMELAIFCISLNDYDQFVGGDSGAPVNKMIAIQKAFESFVTRFYQTKVLLLLTKHDLFEQKIERVPLHLCEWFSDFHPIKDDGSQHLGQMAVHYISHKFKRLYAALTGRKLYVVPVNCLVKDSIDGALRYAGEILDWDKWSRSYVTDESTSSDDEPTSGLCNLTEFKKLDVALADWKPY</sequence>
<evidence type="ECO:0000256" key="2">
    <source>
        <dbReference type="ARBA" id="ARBA00023134"/>
    </source>
</evidence>
<gene>
    <name evidence="5" type="ORF">STAS_06789</name>
</gene>
<feature type="binding site" evidence="4">
    <location>
        <position position="348"/>
    </location>
    <ligand>
        <name>Mg(2+)</name>
        <dbReference type="ChEBI" id="CHEBI:18420"/>
    </ligand>
</feature>
<keyword evidence="1" id="KW-0547">Nucleotide-binding</keyword>
<evidence type="ECO:0000256" key="4">
    <source>
        <dbReference type="PIRSR" id="PIRSR601019-2"/>
    </source>
</evidence>
<protein>
    <submittedName>
        <fullName evidence="5">Guanine nucleotide-binding protein alpha-2subunit</fullName>
    </submittedName>
</protein>
<reference evidence="6" key="1">
    <citation type="journal article" date="2019" name="Curr. Biol.">
        <title>Genome Sequence of Striga asiatica Provides Insight into the Evolution of Plant Parasitism.</title>
        <authorList>
            <person name="Yoshida S."/>
            <person name="Kim S."/>
            <person name="Wafula E.K."/>
            <person name="Tanskanen J."/>
            <person name="Kim Y.M."/>
            <person name="Honaas L."/>
            <person name="Yang Z."/>
            <person name="Spallek T."/>
            <person name="Conn C.E."/>
            <person name="Ichihashi Y."/>
            <person name="Cheong K."/>
            <person name="Cui S."/>
            <person name="Der J.P."/>
            <person name="Gundlach H."/>
            <person name="Jiao Y."/>
            <person name="Hori C."/>
            <person name="Ishida J.K."/>
            <person name="Kasahara H."/>
            <person name="Kiba T."/>
            <person name="Kim M.S."/>
            <person name="Koo N."/>
            <person name="Laohavisit A."/>
            <person name="Lee Y.H."/>
            <person name="Lumba S."/>
            <person name="McCourt P."/>
            <person name="Mortimer J.C."/>
            <person name="Mutuku J.M."/>
            <person name="Nomura T."/>
            <person name="Sasaki-Sekimoto Y."/>
            <person name="Seto Y."/>
            <person name="Wang Y."/>
            <person name="Wakatake T."/>
            <person name="Sakakibara H."/>
            <person name="Demura T."/>
            <person name="Yamaguchi S."/>
            <person name="Yoneyama K."/>
            <person name="Manabe R.I."/>
            <person name="Nelson D.C."/>
            <person name="Schulman A.H."/>
            <person name="Timko M.P."/>
            <person name="dePamphilis C.W."/>
            <person name="Choi D."/>
            <person name="Shirasu K."/>
        </authorList>
    </citation>
    <scope>NUCLEOTIDE SEQUENCE [LARGE SCALE GENOMIC DNA]</scope>
    <source>
        <strain evidence="6">cv. UVA1</strain>
    </source>
</reference>
<dbReference type="GO" id="GO:0046872">
    <property type="term" value="F:metal ion binding"/>
    <property type="evidence" value="ECO:0007669"/>
    <property type="project" value="UniProtKB-KW"/>
</dbReference>
<organism evidence="5 6">
    <name type="scientific">Striga asiatica</name>
    <name type="common">Asiatic witchweed</name>
    <name type="synonym">Buchnera asiatica</name>
    <dbReference type="NCBI Taxonomy" id="4170"/>
    <lineage>
        <taxon>Eukaryota</taxon>
        <taxon>Viridiplantae</taxon>
        <taxon>Streptophyta</taxon>
        <taxon>Embryophyta</taxon>
        <taxon>Tracheophyta</taxon>
        <taxon>Spermatophyta</taxon>
        <taxon>Magnoliopsida</taxon>
        <taxon>eudicotyledons</taxon>
        <taxon>Gunneridae</taxon>
        <taxon>Pentapetalae</taxon>
        <taxon>asterids</taxon>
        <taxon>lamiids</taxon>
        <taxon>Lamiales</taxon>
        <taxon>Orobanchaceae</taxon>
        <taxon>Buchnereae</taxon>
        <taxon>Striga</taxon>
    </lineage>
</organism>
<dbReference type="PROSITE" id="PS51882">
    <property type="entry name" value="G_ALPHA"/>
    <property type="match status" value="1"/>
</dbReference>
<evidence type="ECO:0000313" key="6">
    <source>
        <dbReference type="Proteomes" id="UP000325081"/>
    </source>
</evidence>
<dbReference type="SUPFAM" id="SSF52540">
    <property type="entry name" value="P-loop containing nucleoside triphosphate hydrolases"/>
    <property type="match status" value="1"/>
</dbReference>
<keyword evidence="3" id="KW-0807">Transducer</keyword>
<dbReference type="GO" id="GO:0003924">
    <property type="term" value="F:GTPase activity"/>
    <property type="evidence" value="ECO:0007669"/>
    <property type="project" value="InterPro"/>
</dbReference>
<comment type="caution">
    <text evidence="5">The sequence shown here is derived from an EMBL/GenBank/DDBJ whole genome shotgun (WGS) entry which is preliminary data.</text>
</comment>